<dbReference type="EMBL" id="ACDZ02000004">
    <property type="protein sequence ID" value="EER69183.1"/>
    <property type="molecule type" value="Genomic_DNA"/>
</dbReference>
<reference evidence="1" key="1">
    <citation type="submission" date="2009-01" db="EMBL/GenBank/DDBJ databases">
        <authorList>
            <person name="Fulton L."/>
            <person name="Clifton S."/>
            <person name="Chinwalla A.T."/>
            <person name="Mitreva M."/>
            <person name="Sodergren E."/>
            <person name="Weinstock G."/>
            <person name="Clifton S."/>
            <person name="Dooling D.J."/>
            <person name="Fulton B."/>
            <person name="Minx P."/>
            <person name="Pepin K.H."/>
            <person name="Johnson M."/>
            <person name="Bhonagiri V."/>
            <person name="Nash W.E."/>
            <person name="Mardis E.R."/>
            <person name="Wilson R.K."/>
        </authorList>
    </citation>
    <scope>NUCLEOTIDE SEQUENCE [LARGE SCALE GENOMIC DNA]</scope>
    <source>
        <strain evidence="1">ATCC 10379</strain>
    </source>
</reference>
<sequence length="39" mass="4625">MSLKKIAKLLANKKVRKIAWILISHPKFIKILKNIIKRK</sequence>
<evidence type="ECO:0000313" key="1">
    <source>
        <dbReference type="EMBL" id="EER69183.1"/>
    </source>
</evidence>
<accession>C5NUE1</accession>
<dbReference type="AlphaFoldDB" id="C5NUE1"/>
<reference evidence="1" key="2">
    <citation type="submission" date="2009-06" db="EMBL/GenBank/DDBJ databases">
        <authorList>
            <person name="Sebastian Y."/>
            <person name="Madupu R."/>
            <person name="Durkin A.S."/>
            <person name="Torralba M."/>
            <person name="Methe B."/>
            <person name="Sutton G.G."/>
            <person name="Strausberg R.L."/>
            <person name="Nelson K.E."/>
        </authorList>
    </citation>
    <scope>NUCLEOTIDE SEQUENCE [LARGE SCALE GENOMIC DNA]</scope>
    <source>
        <strain evidence="1">ATCC 10379</strain>
    </source>
</reference>
<gene>
    <name evidence="1" type="ORF">GEMHA0001_0043</name>
</gene>
<organism evidence="1 2">
    <name type="scientific">Gemella haemolysans ATCC 10379</name>
    <dbReference type="NCBI Taxonomy" id="546270"/>
    <lineage>
        <taxon>Bacteria</taxon>
        <taxon>Bacillati</taxon>
        <taxon>Bacillota</taxon>
        <taxon>Bacilli</taxon>
        <taxon>Bacillales</taxon>
        <taxon>Gemellaceae</taxon>
        <taxon>Gemella</taxon>
    </lineage>
</organism>
<evidence type="ECO:0000313" key="2">
    <source>
        <dbReference type="Proteomes" id="UP000006004"/>
    </source>
</evidence>
<protein>
    <submittedName>
        <fullName evidence="1">Uncharacterized protein</fullName>
    </submittedName>
</protein>
<name>C5NUE1_9BACL</name>
<comment type="caution">
    <text evidence="1">The sequence shown here is derived from an EMBL/GenBank/DDBJ whole genome shotgun (WGS) entry which is preliminary data.</text>
</comment>
<dbReference type="Proteomes" id="UP000006004">
    <property type="component" value="Unassembled WGS sequence"/>
</dbReference>
<keyword evidence="2" id="KW-1185">Reference proteome</keyword>
<proteinExistence type="predicted"/>